<dbReference type="OrthoDB" id="2752996at2759"/>
<evidence type="ECO:0000313" key="2">
    <source>
        <dbReference type="Proteomes" id="UP000324022"/>
    </source>
</evidence>
<dbReference type="EMBL" id="OOIN01000043">
    <property type="protein sequence ID" value="SPO32440.1"/>
    <property type="molecule type" value="Genomic_DNA"/>
</dbReference>
<sequence length="207" mass="24129">MIWRSARHEFLTPKQGDLLWRFLHQKVLVGMDLHWLEEEDQQCPNCHIPSSVEHLWIHCPAARELWDLVKLIWERAWVQTNPDEGTPPFPNIETQHDLATWLALAPVSGPFHAQRWKIFFGTAIWSIWVAYLRWSYKEDLSALFPASICAIFINYLSNRFQEDRLLSLNSLYTNKTFNVQAFESTWGQSPSTARAALSVIEILPTNP</sequence>
<evidence type="ECO:0008006" key="3">
    <source>
        <dbReference type="Google" id="ProtNLM"/>
    </source>
</evidence>
<reference evidence="1 2" key="1">
    <citation type="submission" date="2018-03" db="EMBL/GenBank/DDBJ databases">
        <authorList>
            <person name="Guldener U."/>
        </authorList>
    </citation>
    <scope>NUCLEOTIDE SEQUENCE [LARGE SCALE GENOMIC DNA]</scope>
    <source>
        <strain evidence="1 2">NBRC100155</strain>
    </source>
</reference>
<evidence type="ECO:0000313" key="1">
    <source>
        <dbReference type="EMBL" id="SPO32440.1"/>
    </source>
</evidence>
<dbReference type="AlphaFoldDB" id="A0A5C3EQM6"/>
<keyword evidence="2" id="KW-1185">Reference proteome</keyword>
<gene>
    <name evidence="1" type="ORF">UTRI_02997</name>
</gene>
<protein>
    <recommendedName>
        <fullName evidence="3">Reverse transcriptase zinc-binding domain-containing protein</fullName>
    </recommendedName>
</protein>
<name>A0A5C3EQM6_9BASI</name>
<organism evidence="1 2">
    <name type="scientific">Ustilago trichophora</name>
    <dbReference type="NCBI Taxonomy" id="86804"/>
    <lineage>
        <taxon>Eukaryota</taxon>
        <taxon>Fungi</taxon>
        <taxon>Dikarya</taxon>
        <taxon>Basidiomycota</taxon>
        <taxon>Ustilaginomycotina</taxon>
        <taxon>Ustilaginomycetes</taxon>
        <taxon>Ustilaginales</taxon>
        <taxon>Ustilaginaceae</taxon>
        <taxon>Ustilago</taxon>
    </lineage>
</organism>
<proteinExistence type="predicted"/>
<accession>A0A5C3EQM6</accession>
<dbReference type="Proteomes" id="UP000324022">
    <property type="component" value="Unassembled WGS sequence"/>
</dbReference>